<proteinExistence type="predicted"/>
<accession>A0A1A9QDX1</accession>
<dbReference type="AlphaFoldDB" id="A0A1A9QDX1"/>
<dbReference type="Proteomes" id="UP000077623">
    <property type="component" value="Unassembled WGS sequence"/>
</dbReference>
<protein>
    <submittedName>
        <fullName evidence="1">Uncharacterized protein</fullName>
    </submittedName>
</protein>
<organism evidence="1 2">
    <name type="scientific">Candidatus Mycoplasma haematobovis</name>
    <dbReference type="NCBI Taxonomy" id="432608"/>
    <lineage>
        <taxon>Bacteria</taxon>
        <taxon>Bacillati</taxon>
        <taxon>Mycoplasmatota</taxon>
        <taxon>Mollicutes</taxon>
        <taxon>Mycoplasmataceae</taxon>
        <taxon>Mycoplasma</taxon>
    </lineage>
</organism>
<evidence type="ECO:0000313" key="1">
    <source>
        <dbReference type="EMBL" id="OAL10802.1"/>
    </source>
</evidence>
<comment type="caution">
    <text evidence="1">The sequence shown here is derived from an EMBL/GenBank/DDBJ whole genome shotgun (WGS) entry which is preliminary data.</text>
</comment>
<reference evidence="2" key="1">
    <citation type="submission" date="2016-04" db="EMBL/GenBank/DDBJ databases">
        <authorList>
            <person name="Quiroz-Castaneda R.E."/>
            <person name="Martinez-Ocampo F."/>
        </authorList>
    </citation>
    <scope>NUCLEOTIDE SEQUENCE [LARGE SCALE GENOMIC DNA]</scope>
    <source>
        <strain evidence="2">INIFAP01</strain>
    </source>
</reference>
<dbReference type="RefSeq" id="WP_187149638.1">
    <property type="nucleotide sequence ID" value="NZ_LWUJ01000003.1"/>
</dbReference>
<evidence type="ECO:0000313" key="2">
    <source>
        <dbReference type="Proteomes" id="UP000077623"/>
    </source>
</evidence>
<sequence>MNSKLIIKLLGGGVAILATSFGGIKLNDTLAYNSKIKRYNRLSENFKLKRSTGVLKSYYLPDWDNDVHWKKQYEREVSSDSRGNNVEATQFRQQFPTIESLKEYCFEEAEKDQNLTNCNVSSGWCDKCARDESWG</sequence>
<name>A0A1A9QDX1_9MOLU</name>
<dbReference type="EMBL" id="LWUJ01000003">
    <property type="protein sequence ID" value="OAL10802.1"/>
    <property type="molecule type" value="Genomic_DNA"/>
</dbReference>
<keyword evidence="2" id="KW-1185">Reference proteome</keyword>
<gene>
    <name evidence="1" type="ORF">A6V39_05705</name>
</gene>